<reference evidence="1 2" key="1">
    <citation type="submission" date="2018-06" db="EMBL/GenBank/DDBJ databases">
        <title>Complete genome of Desulfovibrio indonesiensis P37SLT.</title>
        <authorList>
            <person name="Crispim J.S."/>
            <person name="Vidigal P.M.P."/>
            <person name="Silva L.C.F."/>
            <person name="Laguardia C.N."/>
            <person name="Araujo L.C."/>
            <person name="Dias R.S."/>
            <person name="Sousa M.P."/>
            <person name="Paula S.O."/>
            <person name="Silva C."/>
        </authorList>
    </citation>
    <scope>NUCLEOTIDE SEQUENCE [LARGE SCALE GENOMIC DNA]</scope>
    <source>
        <strain evidence="1 2">P37SLT</strain>
    </source>
</reference>
<comment type="caution">
    <text evidence="1">The sequence shown here is derived from an EMBL/GenBank/DDBJ whole genome shotgun (WGS) entry which is preliminary data.</text>
</comment>
<evidence type="ECO:0000313" key="1">
    <source>
        <dbReference type="EMBL" id="TVM05034.1"/>
    </source>
</evidence>
<protein>
    <submittedName>
        <fullName evidence="1">Uncharacterized protein</fullName>
    </submittedName>
</protein>
<dbReference type="RefSeq" id="WP_208728418.1">
    <property type="nucleotide sequence ID" value="NZ_QMIE01000266.1"/>
</dbReference>
<evidence type="ECO:0000313" key="2">
    <source>
        <dbReference type="Proteomes" id="UP000448292"/>
    </source>
</evidence>
<dbReference type="Proteomes" id="UP000448292">
    <property type="component" value="Unassembled WGS sequence"/>
</dbReference>
<sequence>EFLGPLLQAGEHFRHKAGRHGRLKTGLVDSLQGIREVEVTVLHVVDFFGQSRMDGTEYLVHMAFPSFLALLEVLGDELLGCVGERLLFTSISQPGLLQYFLDKVCVRLGKRLQVQMRSPSCMDDVPFSVDLHELHPARSDLSFVLAVDGFSDGMVNHHQDPWRIPHIRWIDQHGS</sequence>
<keyword evidence="2" id="KW-1185">Reference proteome</keyword>
<accession>A0A7M3M925</accession>
<feature type="non-terminal residue" evidence="1">
    <location>
        <position position="175"/>
    </location>
</feature>
<dbReference type="AlphaFoldDB" id="A0A7M3M925"/>
<organism evidence="1 2">
    <name type="scientific">Oceanidesulfovibrio indonesiensis</name>
    <dbReference type="NCBI Taxonomy" id="54767"/>
    <lineage>
        <taxon>Bacteria</taxon>
        <taxon>Pseudomonadati</taxon>
        <taxon>Thermodesulfobacteriota</taxon>
        <taxon>Desulfovibrionia</taxon>
        <taxon>Desulfovibrionales</taxon>
        <taxon>Desulfovibrionaceae</taxon>
        <taxon>Oceanidesulfovibrio</taxon>
    </lineage>
</organism>
<gene>
    <name evidence="1" type="ORF">DPQ33_19780</name>
</gene>
<dbReference type="EMBL" id="QMIE01000266">
    <property type="protein sequence ID" value="TVM05034.1"/>
    <property type="molecule type" value="Genomic_DNA"/>
</dbReference>
<feature type="non-terminal residue" evidence="1">
    <location>
        <position position="1"/>
    </location>
</feature>
<name>A0A7M3M925_9BACT</name>
<proteinExistence type="predicted"/>